<feature type="compositionally biased region" description="Low complexity" evidence="1">
    <location>
        <begin position="1"/>
        <end position="12"/>
    </location>
</feature>
<gene>
    <name evidence="2" type="ORF">BJX63DRAFT_287742</name>
</gene>
<dbReference type="EMBL" id="JBFXLT010000061">
    <property type="protein sequence ID" value="KAL2811199.1"/>
    <property type="molecule type" value="Genomic_DNA"/>
</dbReference>
<feature type="region of interest" description="Disordered" evidence="1">
    <location>
        <begin position="51"/>
        <end position="125"/>
    </location>
</feature>
<comment type="caution">
    <text evidence="2">The sequence shown here is derived from an EMBL/GenBank/DDBJ whole genome shotgun (WGS) entry which is preliminary data.</text>
</comment>
<evidence type="ECO:0000313" key="2">
    <source>
        <dbReference type="EMBL" id="KAL2811199.1"/>
    </source>
</evidence>
<keyword evidence="3" id="KW-1185">Reference proteome</keyword>
<proteinExistence type="predicted"/>
<evidence type="ECO:0000313" key="3">
    <source>
        <dbReference type="Proteomes" id="UP001610334"/>
    </source>
</evidence>
<organism evidence="2 3">
    <name type="scientific">Aspergillus granulosus</name>
    <dbReference type="NCBI Taxonomy" id="176169"/>
    <lineage>
        <taxon>Eukaryota</taxon>
        <taxon>Fungi</taxon>
        <taxon>Dikarya</taxon>
        <taxon>Ascomycota</taxon>
        <taxon>Pezizomycotina</taxon>
        <taxon>Eurotiomycetes</taxon>
        <taxon>Eurotiomycetidae</taxon>
        <taxon>Eurotiales</taxon>
        <taxon>Aspergillaceae</taxon>
        <taxon>Aspergillus</taxon>
        <taxon>Aspergillus subgen. Nidulantes</taxon>
    </lineage>
</organism>
<dbReference type="Proteomes" id="UP001610334">
    <property type="component" value="Unassembled WGS sequence"/>
</dbReference>
<reference evidence="2 3" key="1">
    <citation type="submission" date="2024-07" db="EMBL/GenBank/DDBJ databases">
        <title>Section-level genome sequencing and comparative genomics of Aspergillus sections Usti and Cavernicolus.</title>
        <authorList>
            <consortium name="Lawrence Berkeley National Laboratory"/>
            <person name="Nybo J.L."/>
            <person name="Vesth T.C."/>
            <person name="Theobald S."/>
            <person name="Frisvad J.C."/>
            <person name="Larsen T.O."/>
            <person name="Kjaerboelling I."/>
            <person name="Rothschild-Mancinelli K."/>
            <person name="Lyhne E.K."/>
            <person name="Kogle M.E."/>
            <person name="Barry K."/>
            <person name="Clum A."/>
            <person name="Na H."/>
            <person name="Ledsgaard L."/>
            <person name="Lin J."/>
            <person name="Lipzen A."/>
            <person name="Kuo A."/>
            <person name="Riley R."/>
            <person name="Mondo S."/>
            <person name="Labutti K."/>
            <person name="Haridas S."/>
            <person name="Pangalinan J."/>
            <person name="Salamov A.A."/>
            <person name="Simmons B.A."/>
            <person name="Magnuson J.K."/>
            <person name="Chen J."/>
            <person name="Drula E."/>
            <person name="Henrissat B."/>
            <person name="Wiebenga A."/>
            <person name="Lubbers R.J."/>
            <person name="Gomes A.C."/>
            <person name="Makela M.R."/>
            <person name="Stajich J."/>
            <person name="Grigoriev I.V."/>
            <person name="Mortensen U.H."/>
            <person name="De Vries R.P."/>
            <person name="Baker S.E."/>
            <person name="Andersen M.R."/>
        </authorList>
    </citation>
    <scope>NUCLEOTIDE SEQUENCE [LARGE SCALE GENOMIC DNA]</scope>
    <source>
        <strain evidence="2 3">CBS 588.65</strain>
    </source>
</reference>
<evidence type="ECO:0000256" key="1">
    <source>
        <dbReference type="SAM" id="MobiDB-lite"/>
    </source>
</evidence>
<name>A0ABR4H7F5_9EURO</name>
<accession>A0ABR4H7F5</accession>
<feature type="region of interest" description="Disordered" evidence="1">
    <location>
        <begin position="1"/>
        <end position="37"/>
    </location>
</feature>
<sequence length="125" mass="14258">MVINIARSQSSPESRRAPRRESRKAERRLQNAAPQTKPRIHILLQVIHTALWPQSPHDNVPRPCRDPTPRGKGAPVMSRTEATQRKRATMSSRGHLEAGDFSHPEQARRVLLESKKNHNAPREEN</sequence>
<feature type="compositionally biased region" description="Basic and acidic residues" evidence="1">
    <location>
        <begin position="94"/>
        <end position="125"/>
    </location>
</feature>
<feature type="compositionally biased region" description="Basic and acidic residues" evidence="1">
    <location>
        <begin position="59"/>
        <end position="69"/>
    </location>
</feature>
<feature type="compositionally biased region" description="Basic and acidic residues" evidence="1">
    <location>
        <begin position="13"/>
        <end position="29"/>
    </location>
</feature>
<protein>
    <submittedName>
        <fullName evidence="2">Uncharacterized protein</fullName>
    </submittedName>
</protein>